<protein>
    <recommendedName>
        <fullName evidence="14">Acyltransferase</fullName>
        <ecNumber evidence="14">2.3.1.-</ecNumber>
    </recommendedName>
</protein>
<comment type="similarity">
    <text evidence="4 14">Belongs to the diacylglycerol acyltransferase family.</text>
</comment>
<gene>
    <name evidence="15" type="ORF">THRCLA_05301</name>
</gene>
<comment type="subcellular location">
    <subcellularLocation>
        <location evidence="1 14">Endoplasmic reticulum membrane</location>
        <topology evidence="1 14">Multi-pass membrane protein</topology>
    </subcellularLocation>
</comment>
<dbReference type="Pfam" id="PF03982">
    <property type="entry name" value="DAGAT"/>
    <property type="match status" value="1"/>
</dbReference>
<dbReference type="GO" id="GO:0006071">
    <property type="term" value="P:glycerol metabolic process"/>
    <property type="evidence" value="ECO:0007669"/>
    <property type="project" value="UniProtKB-KW"/>
</dbReference>
<evidence type="ECO:0000256" key="11">
    <source>
        <dbReference type="ARBA" id="ARBA00023098"/>
    </source>
</evidence>
<evidence type="ECO:0000256" key="6">
    <source>
        <dbReference type="ARBA" id="ARBA00022679"/>
    </source>
</evidence>
<evidence type="ECO:0000256" key="3">
    <source>
        <dbReference type="ARBA" id="ARBA00005189"/>
    </source>
</evidence>
<dbReference type="EC" id="2.3.1.-" evidence="14"/>
<reference evidence="15 16" key="1">
    <citation type="journal article" date="2014" name="Genome Biol. Evol.">
        <title>The secreted proteins of Achlya hypogyna and Thraustotheca clavata identify the ancestral oomycete secretome and reveal gene acquisitions by horizontal gene transfer.</title>
        <authorList>
            <person name="Misner I."/>
            <person name="Blouin N."/>
            <person name="Leonard G."/>
            <person name="Richards T.A."/>
            <person name="Lane C.E."/>
        </authorList>
    </citation>
    <scope>NUCLEOTIDE SEQUENCE [LARGE SCALE GENOMIC DNA]</scope>
    <source>
        <strain evidence="15 16">ATCC 34112</strain>
    </source>
</reference>
<dbReference type="InterPro" id="IPR007130">
    <property type="entry name" value="DAGAT"/>
</dbReference>
<keyword evidence="5" id="KW-0444">Lipid biosynthesis</keyword>
<comment type="caution">
    <text evidence="14">Lacks conserved residue(s) required for the propagation of feature annotation.</text>
</comment>
<keyword evidence="6 14" id="KW-0808">Transferase</keyword>
<keyword evidence="7 14" id="KW-0812">Transmembrane</keyword>
<dbReference type="AlphaFoldDB" id="A0A1V9ZWD1"/>
<dbReference type="EMBL" id="JNBS01001154">
    <property type="protein sequence ID" value="OQS02314.1"/>
    <property type="molecule type" value="Genomic_DNA"/>
</dbReference>
<dbReference type="GO" id="GO:0004144">
    <property type="term" value="F:diacylglycerol O-acyltransferase activity"/>
    <property type="evidence" value="ECO:0007669"/>
    <property type="project" value="TreeGrafter"/>
</dbReference>
<organism evidence="15 16">
    <name type="scientific">Thraustotheca clavata</name>
    <dbReference type="NCBI Taxonomy" id="74557"/>
    <lineage>
        <taxon>Eukaryota</taxon>
        <taxon>Sar</taxon>
        <taxon>Stramenopiles</taxon>
        <taxon>Oomycota</taxon>
        <taxon>Saprolegniomycetes</taxon>
        <taxon>Saprolegniales</taxon>
        <taxon>Achlyaceae</taxon>
        <taxon>Thraustotheca</taxon>
    </lineage>
</organism>
<feature type="transmembrane region" description="Helical" evidence="14">
    <location>
        <begin position="12"/>
        <end position="35"/>
    </location>
</feature>
<evidence type="ECO:0000256" key="12">
    <source>
        <dbReference type="ARBA" id="ARBA00023136"/>
    </source>
</evidence>
<evidence type="ECO:0000256" key="9">
    <source>
        <dbReference type="ARBA" id="ARBA00022824"/>
    </source>
</evidence>
<dbReference type="STRING" id="74557.A0A1V9ZWD1"/>
<evidence type="ECO:0000256" key="10">
    <source>
        <dbReference type="ARBA" id="ARBA00022989"/>
    </source>
</evidence>
<dbReference type="CDD" id="cd07987">
    <property type="entry name" value="LPLAT_MGAT-like"/>
    <property type="match status" value="1"/>
</dbReference>
<comment type="pathway">
    <text evidence="3">Lipid metabolism.</text>
</comment>
<evidence type="ECO:0000256" key="13">
    <source>
        <dbReference type="ARBA" id="ARBA00023315"/>
    </source>
</evidence>
<dbReference type="PANTHER" id="PTHR12317">
    <property type="entry name" value="DIACYLGLYCEROL O-ACYLTRANSFERASE"/>
    <property type="match status" value="1"/>
</dbReference>
<dbReference type="GO" id="GO:0005789">
    <property type="term" value="C:endoplasmic reticulum membrane"/>
    <property type="evidence" value="ECO:0007669"/>
    <property type="project" value="UniProtKB-SubCell"/>
</dbReference>
<keyword evidence="12 14" id="KW-0472">Membrane</keyword>
<keyword evidence="11" id="KW-0443">Lipid metabolism</keyword>
<dbReference type="OrthoDB" id="264532at2759"/>
<evidence type="ECO:0000256" key="14">
    <source>
        <dbReference type="RuleBase" id="RU367023"/>
    </source>
</evidence>
<keyword evidence="10 14" id="KW-1133">Transmembrane helix</keyword>
<dbReference type="Proteomes" id="UP000243217">
    <property type="component" value="Unassembled WGS sequence"/>
</dbReference>
<evidence type="ECO:0000256" key="7">
    <source>
        <dbReference type="ARBA" id="ARBA00022692"/>
    </source>
</evidence>
<dbReference type="PANTHER" id="PTHR12317:SF0">
    <property type="entry name" value="ACYLTRANSFERASE"/>
    <property type="match status" value="1"/>
</dbReference>
<dbReference type="GO" id="GO:0019432">
    <property type="term" value="P:triglyceride biosynthetic process"/>
    <property type="evidence" value="ECO:0007669"/>
    <property type="project" value="TreeGrafter"/>
</dbReference>
<proteinExistence type="inferred from homology"/>
<accession>A0A1V9ZWD1</accession>
<keyword evidence="8" id="KW-0319">Glycerol metabolism</keyword>
<evidence type="ECO:0000313" key="16">
    <source>
        <dbReference type="Proteomes" id="UP000243217"/>
    </source>
</evidence>
<sequence>MPPIRDKLVSFGLLYAFYAIWMVSMALAVISVPIIIFSSTYRVYIITFYALYFSYRAIHPLGPWSSLSTWVVDAYKKYPYFTKEKLVFDDTQPPKARSNTLMAFHPHGILGCGWLVNGGANEAFQKSNFSWLVTDLLFLVPFMSNLLAWFGGGGAGRTNFENLAKNGENIALLPGGFEEATIYTYKHHRVYIKNRKGFIKLALKYGYKVHPVYSFGEEETFRSFPYFLKQRVWLNRFKIPGVIFHGLWYCAFMPFSNIHITTVVGKPIQLPKIDHPTVDDVKKYHDQYVDALQTVFEKYKGQYATDPTAILEID</sequence>
<evidence type="ECO:0000256" key="8">
    <source>
        <dbReference type="ARBA" id="ARBA00022798"/>
    </source>
</evidence>
<keyword evidence="9 14" id="KW-0256">Endoplasmic reticulum</keyword>
<evidence type="ECO:0000256" key="2">
    <source>
        <dbReference type="ARBA" id="ARBA00004771"/>
    </source>
</evidence>
<name>A0A1V9ZWD1_9STRA</name>
<evidence type="ECO:0000313" key="15">
    <source>
        <dbReference type="EMBL" id="OQS02314.1"/>
    </source>
</evidence>
<keyword evidence="16" id="KW-1185">Reference proteome</keyword>
<keyword evidence="13 15" id="KW-0012">Acyltransferase</keyword>
<comment type="pathway">
    <text evidence="2">Glycerolipid metabolism; triacylglycerol biosynthesis.</text>
</comment>
<evidence type="ECO:0000256" key="4">
    <source>
        <dbReference type="ARBA" id="ARBA00005420"/>
    </source>
</evidence>
<comment type="caution">
    <text evidence="15">The sequence shown here is derived from an EMBL/GenBank/DDBJ whole genome shotgun (WGS) entry which is preliminary data.</text>
</comment>
<evidence type="ECO:0000256" key="1">
    <source>
        <dbReference type="ARBA" id="ARBA00004477"/>
    </source>
</evidence>
<evidence type="ECO:0000256" key="5">
    <source>
        <dbReference type="ARBA" id="ARBA00022516"/>
    </source>
</evidence>